<accession>A0AA38C6C7</accession>
<feature type="transmembrane region" description="Helical" evidence="8">
    <location>
        <begin position="34"/>
        <end position="54"/>
    </location>
</feature>
<feature type="transmembrane region" description="Helical" evidence="8">
    <location>
        <begin position="160"/>
        <end position="181"/>
    </location>
</feature>
<evidence type="ECO:0000313" key="10">
    <source>
        <dbReference type="Proteomes" id="UP000824469"/>
    </source>
</evidence>
<dbReference type="EMBL" id="JAHRHJ020001133">
    <property type="protein sequence ID" value="KAH9293431.1"/>
    <property type="molecule type" value="Genomic_DNA"/>
</dbReference>
<reference evidence="9 10" key="1">
    <citation type="journal article" date="2021" name="Nat. Plants">
        <title>The Taxus genome provides insights into paclitaxel biosynthesis.</title>
        <authorList>
            <person name="Xiong X."/>
            <person name="Gou J."/>
            <person name="Liao Q."/>
            <person name="Li Y."/>
            <person name="Zhou Q."/>
            <person name="Bi G."/>
            <person name="Li C."/>
            <person name="Du R."/>
            <person name="Wang X."/>
            <person name="Sun T."/>
            <person name="Guo L."/>
            <person name="Liang H."/>
            <person name="Lu P."/>
            <person name="Wu Y."/>
            <person name="Zhang Z."/>
            <person name="Ro D.K."/>
            <person name="Shang Y."/>
            <person name="Huang S."/>
            <person name="Yan J."/>
        </authorList>
    </citation>
    <scope>NUCLEOTIDE SEQUENCE [LARGE SCALE GENOMIC DNA]</scope>
    <source>
        <strain evidence="9">Ta-2019</strain>
    </source>
</reference>
<proteinExistence type="inferred from homology"/>
<sequence>FPKKFAFYKDKNQIMAGIDGSGEAAQKEVAKKRAYFNFGATTVIGVLAGLLYGGSREAVASASKDAEVMLKLGSTPDKREQYRVMRDAMEKRFIRVTRGSILGGAKLGLFTACFSGLQQLLAEYRCVYDAYNVAGAGSATAAIFGLLLPGSLRWRARNVMVGSVLGAAVGLPLGWIQIALVESAKERMASMQPNVEETEEVKKGVAGAIDRLEKTFTK</sequence>
<evidence type="ECO:0000256" key="3">
    <source>
        <dbReference type="ARBA" id="ARBA00022692"/>
    </source>
</evidence>
<organism evidence="9 10">
    <name type="scientific">Taxus chinensis</name>
    <name type="common">Chinese yew</name>
    <name type="synonym">Taxus wallichiana var. chinensis</name>
    <dbReference type="NCBI Taxonomy" id="29808"/>
    <lineage>
        <taxon>Eukaryota</taxon>
        <taxon>Viridiplantae</taxon>
        <taxon>Streptophyta</taxon>
        <taxon>Embryophyta</taxon>
        <taxon>Tracheophyta</taxon>
        <taxon>Spermatophyta</taxon>
        <taxon>Pinopsida</taxon>
        <taxon>Pinidae</taxon>
        <taxon>Conifers II</taxon>
        <taxon>Cupressales</taxon>
        <taxon>Taxaceae</taxon>
        <taxon>Taxus</taxon>
    </lineage>
</organism>
<protein>
    <recommendedName>
        <fullName evidence="6">Complex I assembly factor TIMMDC1, mitochondrial</fullName>
    </recommendedName>
    <alternativeName>
        <fullName evidence="7">Translocase of inner mitochondrial membrane domain-containing protein 1</fullName>
    </alternativeName>
</protein>
<dbReference type="PANTHER" id="PTHR13002">
    <property type="entry name" value="C3ORF1 PROTEIN-RELATED"/>
    <property type="match status" value="1"/>
</dbReference>
<comment type="subcellular location">
    <subcellularLocation>
        <location evidence="1">Membrane</location>
        <topology evidence="1">Multi-pass membrane protein</topology>
    </subcellularLocation>
</comment>
<keyword evidence="5 8" id="KW-0472">Membrane</keyword>
<feature type="transmembrane region" description="Helical" evidence="8">
    <location>
        <begin position="130"/>
        <end position="148"/>
    </location>
</feature>
<keyword evidence="4 8" id="KW-1133">Transmembrane helix</keyword>
<dbReference type="Proteomes" id="UP000824469">
    <property type="component" value="Unassembled WGS sequence"/>
</dbReference>
<evidence type="ECO:0000313" key="9">
    <source>
        <dbReference type="EMBL" id="KAH9293431.1"/>
    </source>
</evidence>
<comment type="similarity">
    <text evidence="2">Belongs to the Tim17/Tim22/Tim23 family.</text>
</comment>
<evidence type="ECO:0000256" key="2">
    <source>
        <dbReference type="ARBA" id="ARBA00008444"/>
    </source>
</evidence>
<evidence type="ECO:0000256" key="4">
    <source>
        <dbReference type="ARBA" id="ARBA00022989"/>
    </source>
</evidence>
<dbReference type="InterPro" id="IPR055299">
    <property type="entry name" value="TIMMDC1"/>
</dbReference>
<comment type="caution">
    <text evidence="9">The sequence shown here is derived from an EMBL/GenBank/DDBJ whole genome shotgun (WGS) entry which is preliminary data.</text>
</comment>
<dbReference type="GO" id="GO:0016020">
    <property type="term" value="C:membrane"/>
    <property type="evidence" value="ECO:0007669"/>
    <property type="project" value="UniProtKB-SubCell"/>
</dbReference>
<feature type="non-terminal residue" evidence="9">
    <location>
        <position position="1"/>
    </location>
</feature>
<dbReference type="OMA" id="ANIDWGA"/>
<evidence type="ECO:0000256" key="8">
    <source>
        <dbReference type="SAM" id="Phobius"/>
    </source>
</evidence>
<gene>
    <name evidence="9" type="ORF">KI387_041364</name>
</gene>
<keyword evidence="10" id="KW-1185">Reference proteome</keyword>
<dbReference type="AlphaFoldDB" id="A0AA38C6C7"/>
<evidence type="ECO:0000256" key="1">
    <source>
        <dbReference type="ARBA" id="ARBA00004141"/>
    </source>
</evidence>
<name>A0AA38C6C7_TAXCH</name>
<dbReference type="Pfam" id="PF02466">
    <property type="entry name" value="Tim17"/>
    <property type="match status" value="1"/>
</dbReference>
<dbReference type="GO" id="GO:0005739">
    <property type="term" value="C:mitochondrion"/>
    <property type="evidence" value="ECO:0007669"/>
    <property type="project" value="TreeGrafter"/>
</dbReference>
<dbReference type="GO" id="GO:0032981">
    <property type="term" value="P:mitochondrial respiratory chain complex I assembly"/>
    <property type="evidence" value="ECO:0007669"/>
    <property type="project" value="InterPro"/>
</dbReference>
<evidence type="ECO:0000256" key="7">
    <source>
        <dbReference type="ARBA" id="ARBA00041344"/>
    </source>
</evidence>
<keyword evidence="3 8" id="KW-0812">Transmembrane</keyword>
<evidence type="ECO:0000256" key="5">
    <source>
        <dbReference type="ARBA" id="ARBA00023136"/>
    </source>
</evidence>
<dbReference type="PANTHER" id="PTHR13002:SF1">
    <property type="entry name" value="COMPLEX I ASSEMBLY FACTOR TIMMDC1, MITOCHONDRIAL"/>
    <property type="match status" value="1"/>
</dbReference>
<evidence type="ECO:0000256" key="6">
    <source>
        <dbReference type="ARBA" id="ARBA00040778"/>
    </source>
</evidence>